<dbReference type="AlphaFoldDB" id="M0DUY4"/>
<dbReference type="InterPro" id="IPR036890">
    <property type="entry name" value="HATPase_C_sf"/>
</dbReference>
<keyword evidence="2" id="KW-1185">Reference proteome</keyword>
<dbReference type="SUPFAM" id="SSF55874">
    <property type="entry name" value="ATPase domain of HSP90 chaperone/DNA topoisomerase II/histidine kinase"/>
    <property type="match status" value="1"/>
</dbReference>
<gene>
    <name evidence="1" type="ORF">C471_08480</name>
</gene>
<dbReference type="EMBL" id="AOJE01000037">
    <property type="protein sequence ID" value="ELZ39340.1"/>
    <property type="molecule type" value="Genomic_DNA"/>
</dbReference>
<sequence>MSGELSNQIGSADSLAPLEAGLSDLDIDIQQGSSDFPDLTAQVEDTDGIQQFGVRFEDAVKHMSVNKYESVASMIREYVANMAATCLDADDQLGDSYTPTIHIAYYPDSETLIMEDNGMGMSDAEISNIGVQLGVSTNRYTKDRGGKYGIGLLSGLVGVGLDGAFYMHSRSRRTDEYVRGYWCSTGFKAEESLPDKLADGQYGTRFEFPLTDPEVDIAGAVAEIGRWSRVPVLYSEHASDGSLIVDDEYGGRSETPFVDGPVDEDAAVVVEKEGVFRAVHDLGADDECVLLDVPIERNFDTSLLNDGDDKLRLRLPYRDSFDVVFHSEDEEIVAGPHEGLTRVSDGEYAKIPEEHREGYLPASECAPADVWTPSPAGDRDRFEENPRFWRWLAKQFIATFERDLSESVAAIADADRVIDAPQSAVDHVVSYVEAQDYASTNWSSSTIRGHLDTFDLTLPDGHASALAALSQTVDKCARDGDPWKRSNRGEVRIYQLLKDLPDDAEVWASARPSEKKARAVWDDHPGNVVVCVGGNRLETVLEQFGWNKLSDIDRDRLDDFDISEETRELWDRDYNYSNPNAGKEAPNRTLSLHRAQLTDDNDRGYKDQTCKESARYLRAYFEARECGYTPERGILDRQIDLLILFPSNSDESITDYVGALGHGNVRLATCAVKTYEYLADLDQVTRIEEYLDASRQRQFDTSAGRCSIPEAREHGETVVVHLAPDDAVPHLRDERAMQRAAEWFEQEPETGSSYRGRDALDDVVYVPASEATVSRVLPVFRHDDVRLATHETEFDLPEPTLITEPRYDTELYVYARLPEWEETAEFQMLRTQRQNLRSGMLGVIDGLAQLHDEGLPAPSQQATVDGETYRDMLEVFE</sequence>
<evidence type="ECO:0000313" key="2">
    <source>
        <dbReference type="Proteomes" id="UP000011514"/>
    </source>
</evidence>
<dbReference type="PATRIC" id="fig|1227484.4.peg.1700"/>
<proteinExistence type="predicted"/>
<dbReference type="OrthoDB" id="337186at2157"/>
<protein>
    <submittedName>
        <fullName evidence="1">ATPase</fullName>
    </submittedName>
</protein>
<name>M0DUY4_9EURY</name>
<dbReference type="RefSeq" id="WP_004048194.1">
    <property type="nucleotide sequence ID" value="NZ_AOJE01000037.1"/>
</dbReference>
<dbReference type="Proteomes" id="UP000011514">
    <property type="component" value="Unassembled WGS sequence"/>
</dbReference>
<comment type="caution">
    <text evidence="1">The sequence shown here is derived from an EMBL/GenBank/DDBJ whole genome shotgun (WGS) entry which is preliminary data.</text>
</comment>
<reference evidence="1 2" key="1">
    <citation type="journal article" date="2014" name="PLoS Genet.">
        <title>Phylogenetically driven sequencing of extremely halophilic archaea reveals strategies for static and dynamic osmo-response.</title>
        <authorList>
            <person name="Becker E.A."/>
            <person name="Seitzer P.M."/>
            <person name="Tritt A."/>
            <person name="Larsen D."/>
            <person name="Krusor M."/>
            <person name="Yao A.I."/>
            <person name="Wu D."/>
            <person name="Madern D."/>
            <person name="Eisen J.A."/>
            <person name="Darling A.E."/>
            <person name="Facciotti M.T."/>
        </authorList>
    </citation>
    <scope>NUCLEOTIDE SEQUENCE [LARGE SCALE GENOMIC DNA]</scope>
    <source>
        <strain evidence="1 2">DSM 1137</strain>
    </source>
</reference>
<dbReference type="Pfam" id="PF13589">
    <property type="entry name" value="HATPase_c_3"/>
    <property type="match status" value="1"/>
</dbReference>
<accession>M0DUY4</accession>
<dbReference type="Gene3D" id="3.30.565.10">
    <property type="entry name" value="Histidine kinase-like ATPase, C-terminal domain"/>
    <property type="match status" value="1"/>
</dbReference>
<dbReference type="STRING" id="1227484.C471_08480"/>
<organism evidence="1 2">
    <name type="scientific">Halorubrum saccharovorum DSM 1137</name>
    <dbReference type="NCBI Taxonomy" id="1227484"/>
    <lineage>
        <taxon>Archaea</taxon>
        <taxon>Methanobacteriati</taxon>
        <taxon>Methanobacteriota</taxon>
        <taxon>Stenosarchaea group</taxon>
        <taxon>Halobacteria</taxon>
        <taxon>Halobacteriales</taxon>
        <taxon>Haloferacaceae</taxon>
        <taxon>Halorubrum</taxon>
    </lineage>
</organism>
<evidence type="ECO:0000313" key="1">
    <source>
        <dbReference type="EMBL" id="ELZ39340.1"/>
    </source>
</evidence>